<reference evidence="2" key="1">
    <citation type="journal article" date="2014" name="Int. J. Syst. Evol. Microbiol.">
        <title>Complete genome sequence of Corynebacterium casei LMG S-19264T (=DSM 44701T), isolated from a smear-ripened cheese.</title>
        <authorList>
            <consortium name="US DOE Joint Genome Institute (JGI-PGF)"/>
            <person name="Walter F."/>
            <person name="Albersmeier A."/>
            <person name="Kalinowski J."/>
            <person name="Ruckert C."/>
        </authorList>
    </citation>
    <scope>NUCLEOTIDE SEQUENCE</scope>
    <source>
        <strain evidence="2">JCM 3086</strain>
    </source>
</reference>
<name>A0A917P1C5_9ACTN</name>
<feature type="region of interest" description="Disordered" evidence="1">
    <location>
        <begin position="47"/>
        <end position="70"/>
    </location>
</feature>
<dbReference type="AlphaFoldDB" id="A0A917P1C5"/>
<dbReference type="EMBL" id="BMQA01000038">
    <property type="protein sequence ID" value="GGJ50053.1"/>
    <property type="molecule type" value="Genomic_DNA"/>
</dbReference>
<evidence type="ECO:0000256" key="1">
    <source>
        <dbReference type="SAM" id="MobiDB-lite"/>
    </source>
</evidence>
<protein>
    <submittedName>
        <fullName evidence="2">Uncharacterized protein</fullName>
    </submittedName>
</protein>
<organism evidence="2 3">
    <name type="scientific">Streptomyces brasiliensis</name>
    <dbReference type="NCBI Taxonomy" id="1954"/>
    <lineage>
        <taxon>Bacteria</taxon>
        <taxon>Bacillati</taxon>
        <taxon>Actinomycetota</taxon>
        <taxon>Actinomycetes</taxon>
        <taxon>Kitasatosporales</taxon>
        <taxon>Streptomycetaceae</taxon>
        <taxon>Streptomyces</taxon>
    </lineage>
</organism>
<sequence>MTIPTATQAFRWADSGGGACAARTRERSSYGGNCSADVGVHLKPWHTTPMPYFSSSETAQPEEDPWHQHR</sequence>
<keyword evidence="3" id="KW-1185">Reference proteome</keyword>
<accession>A0A917P1C5</accession>
<comment type="caution">
    <text evidence="2">The sequence shown here is derived from an EMBL/GenBank/DDBJ whole genome shotgun (WGS) entry which is preliminary data.</text>
</comment>
<gene>
    <name evidence="2" type="ORF">GCM10010121_071460</name>
</gene>
<evidence type="ECO:0000313" key="2">
    <source>
        <dbReference type="EMBL" id="GGJ50053.1"/>
    </source>
</evidence>
<reference evidence="2" key="2">
    <citation type="submission" date="2020-09" db="EMBL/GenBank/DDBJ databases">
        <authorList>
            <person name="Sun Q."/>
            <person name="Ohkuma M."/>
        </authorList>
    </citation>
    <scope>NUCLEOTIDE SEQUENCE</scope>
    <source>
        <strain evidence="2">JCM 3086</strain>
    </source>
</reference>
<proteinExistence type="predicted"/>
<dbReference type="Proteomes" id="UP000657574">
    <property type="component" value="Unassembled WGS sequence"/>
</dbReference>
<evidence type="ECO:0000313" key="3">
    <source>
        <dbReference type="Proteomes" id="UP000657574"/>
    </source>
</evidence>